<dbReference type="EMBL" id="JABFAD010000005">
    <property type="protein sequence ID" value="MBA0798046.1"/>
    <property type="molecule type" value="Genomic_DNA"/>
</dbReference>
<name>A0A7J9GKG4_9ROSI</name>
<evidence type="ECO:0000313" key="1">
    <source>
        <dbReference type="EMBL" id="MBA0798046.1"/>
    </source>
</evidence>
<organism evidence="1 2">
    <name type="scientific">Gossypium harknessii</name>
    <dbReference type="NCBI Taxonomy" id="34285"/>
    <lineage>
        <taxon>Eukaryota</taxon>
        <taxon>Viridiplantae</taxon>
        <taxon>Streptophyta</taxon>
        <taxon>Embryophyta</taxon>
        <taxon>Tracheophyta</taxon>
        <taxon>Spermatophyta</taxon>
        <taxon>Magnoliopsida</taxon>
        <taxon>eudicotyledons</taxon>
        <taxon>Gunneridae</taxon>
        <taxon>Pentapetalae</taxon>
        <taxon>rosids</taxon>
        <taxon>malvids</taxon>
        <taxon>Malvales</taxon>
        <taxon>Malvaceae</taxon>
        <taxon>Malvoideae</taxon>
        <taxon>Gossypium</taxon>
    </lineage>
</organism>
<keyword evidence="2" id="KW-1185">Reference proteome</keyword>
<gene>
    <name evidence="1" type="ORF">Gohar_008683</name>
</gene>
<sequence length="56" mass="6288">MAAPLLRKGIPLLRLRLQRYTCSWNPTVSSSSLVRCCRVDWARRGGVLRGEEQCGA</sequence>
<comment type="caution">
    <text evidence="1">The sequence shown here is derived from an EMBL/GenBank/DDBJ whole genome shotgun (WGS) entry which is preliminary data.</text>
</comment>
<reference evidence="1 2" key="1">
    <citation type="journal article" date="2019" name="Genome Biol. Evol.">
        <title>Insights into the evolution of the New World diploid cottons (Gossypium, subgenus Houzingenia) based on genome sequencing.</title>
        <authorList>
            <person name="Grover C.E."/>
            <person name="Arick M.A. 2nd"/>
            <person name="Thrash A."/>
            <person name="Conover J.L."/>
            <person name="Sanders W.S."/>
            <person name="Peterson D.G."/>
            <person name="Frelichowski J.E."/>
            <person name="Scheffler J.A."/>
            <person name="Scheffler B.E."/>
            <person name="Wendel J.F."/>
        </authorList>
    </citation>
    <scope>NUCLEOTIDE SEQUENCE [LARGE SCALE GENOMIC DNA]</scope>
    <source>
        <strain evidence="1">0</strain>
        <tissue evidence="1">Leaf</tissue>
    </source>
</reference>
<proteinExistence type="predicted"/>
<accession>A0A7J9GKG4</accession>
<evidence type="ECO:0000313" key="2">
    <source>
        <dbReference type="Proteomes" id="UP000593560"/>
    </source>
</evidence>
<protein>
    <submittedName>
        <fullName evidence="1">Uncharacterized protein</fullName>
    </submittedName>
</protein>
<dbReference type="AlphaFoldDB" id="A0A7J9GKG4"/>
<dbReference type="Proteomes" id="UP000593560">
    <property type="component" value="Unassembled WGS sequence"/>
</dbReference>